<dbReference type="AlphaFoldDB" id="A0AAV4QKV3"/>
<reference evidence="1 2" key="1">
    <citation type="submission" date="2021-06" db="EMBL/GenBank/DDBJ databases">
        <title>Caerostris darwini draft genome.</title>
        <authorList>
            <person name="Kono N."/>
            <person name="Arakawa K."/>
        </authorList>
    </citation>
    <scope>NUCLEOTIDE SEQUENCE [LARGE SCALE GENOMIC DNA]</scope>
</reference>
<evidence type="ECO:0000313" key="1">
    <source>
        <dbReference type="EMBL" id="GIY10688.1"/>
    </source>
</evidence>
<sequence>MTSYSFSPFCGAAEGRIAYQKRGIRFGDAWRTIMKTLVPRNHSRYLQHRRVIRLDSRGILVMIAAEKASGIPVCVYLTLSAIERLNYYFLLTSSQTNRDKFNNRDKR</sequence>
<dbReference type="Proteomes" id="UP001054837">
    <property type="component" value="Unassembled WGS sequence"/>
</dbReference>
<dbReference type="EMBL" id="BPLQ01004782">
    <property type="protein sequence ID" value="GIY10688.1"/>
    <property type="molecule type" value="Genomic_DNA"/>
</dbReference>
<name>A0AAV4QKV3_9ARAC</name>
<proteinExistence type="predicted"/>
<keyword evidence="2" id="KW-1185">Reference proteome</keyword>
<comment type="caution">
    <text evidence="1">The sequence shown here is derived from an EMBL/GenBank/DDBJ whole genome shotgun (WGS) entry which is preliminary data.</text>
</comment>
<gene>
    <name evidence="1" type="ORF">CDAR_97081</name>
</gene>
<organism evidence="1 2">
    <name type="scientific">Caerostris darwini</name>
    <dbReference type="NCBI Taxonomy" id="1538125"/>
    <lineage>
        <taxon>Eukaryota</taxon>
        <taxon>Metazoa</taxon>
        <taxon>Ecdysozoa</taxon>
        <taxon>Arthropoda</taxon>
        <taxon>Chelicerata</taxon>
        <taxon>Arachnida</taxon>
        <taxon>Araneae</taxon>
        <taxon>Araneomorphae</taxon>
        <taxon>Entelegynae</taxon>
        <taxon>Araneoidea</taxon>
        <taxon>Araneidae</taxon>
        <taxon>Caerostris</taxon>
    </lineage>
</organism>
<evidence type="ECO:0000313" key="2">
    <source>
        <dbReference type="Proteomes" id="UP001054837"/>
    </source>
</evidence>
<accession>A0AAV4QKV3</accession>
<protein>
    <submittedName>
        <fullName evidence="1">Uncharacterized protein</fullName>
    </submittedName>
</protein>